<dbReference type="PANTHER" id="PTHR11475:SF106">
    <property type="entry name" value="CURLY SU"/>
    <property type="match status" value="1"/>
</dbReference>
<organism evidence="2 3">
    <name type="scientific">Priapulus caudatus</name>
    <name type="common">Priapulid worm</name>
    <dbReference type="NCBI Taxonomy" id="37621"/>
    <lineage>
        <taxon>Eukaryota</taxon>
        <taxon>Metazoa</taxon>
        <taxon>Ecdysozoa</taxon>
        <taxon>Scalidophora</taxon>
        <taxon>Priapulida</taxon>
        <taxon>Priapulimorpha</taxon>
        <taxon>Priapulimorphida</taxon>
        <taxon>Priapulidae</taxon>
        <taxon>Priapulus</taxon>
    </lineage>
</organism>
<dbReference type="PRINTS" id="PR00457">
    <property type="entry name" value="ANPEROXIDASE"/>
</dbReference>
<name>A0ABM1DNC1_PRICU</name>
<protein>
    <submittedName>
        <fullName evidence="3">Chorion peroxidase-like</fullName>
    </submittedName>
</protein>
<dbReference type="InterPro" id="IPR037120">
    <property type="entry name" value="Haem_peroxidase_sf_animal"/>
</dbReference>
<dbReference type="Gene3D" id="1.10.640.10">
    <property type="entry name" value="Haem peroxidase domain superfamily, animal type"/>
    <property type="match status" value="1"/>
</dbReference>
<dbReference type="InterPro" id="IPR010255">
    <property type="entry name" value="Haem_peroxidase_sf"/>
</dbReference>
<dbReference type="RefSeq" id="XP_014661442.1">
    <property type="nucleotide sequence ID" value="XM_014805956.1"/>
</dbReference>
<gene>
    <name evidence="3" type="primary">LOC106804681</name>
</gene>
<accession>A0ABM1DNC1</accession>
<dbReference type="SUPFAM" id="SSF48113">
    <property type="entry name" value="Heme-dependent peroxidases"/>
    <property type="match status" value="1"/>
</dbReference>
<dbReference type="InterPro" id="IPR019791">
    <property type="entry name" value="Haem_peroxidase_animal"/>
</dbReference>
<evidence type="ECO:0000256" key="1">
    <source>
        <dbReference type="ARBA" id="ARBA00022559"/>
    </source>
</evidence>
<keyword evidence="2" id="KW-1185">Reference proteome</keyword>
<proteinExistence type="predicted"/>
<sequence length="321" mass="36317">MTTGYNMSTLECCPVSAKDGSFTSAPTPPSLLPIMVPRNDSWYSRYGEICLSFSRSSLTPVELLKLGVREQMNELTSYIDTSNIYGSTEEKAARLRLFRGGLMRWRNHPEGSRLKPLLPFASGIDACIPENHRFIKCFEAGDERVNEQMALASMHTIWMREHNRMASALGKLNPHWDDETIYQESRRVIVAMNQYITYNEFLPVVLGKRYMDENGLSLVDNGYGYGYDENVDPSSTNVFATAAFRFGHTLLPNQVARPGASHYNPRDDIDLSDLFFRPFVLYSGKHPRGVDALMRGIASAPAETFDRHIARERAPTGKRKD</sequence>
<keyword evidence="1" id="KW-0575">Peroxidase</keyword>
<dbReference type="Pfam" id="PF03098">
    <property type="entry name" value="An_peroxidase"/>
    <property type="match status" value="1"/>
</dbReference>
<dbReference type="PROSITE" id="PS50292">
    <property type="entry name" value="PEROXIDASE_3"/>
    <property type="match status" value="1"/>
</dbReference>
<dbReference type="PANTHER" id="PTHR11475">
    <property type="entry name" value="OXIDASE/PEROXIDASE"/>
    <property type="match status" value="1"/>
</dbReference>
<evidence type="ECO:0000313" key="2">
    <source>
        <dbReference type="Proteomes" id="UP000695022"/>
    </source>
</evidence>
<dbReference type="GeneID" id="106804681"/>
<reference evidence="3" key="1">
    <citation type="submission" date="2025-08" db="UniProtKB">
        <authorList>
            <consortium name="RefSeq"/>
        </authorList>
    </citation>
    <scope>IDENTIFICATION</scope>
</reference>
<keyword evidence="1" id="KW-0560">Oxidoreductase</keyword>
<evidence type="ECO:0000313" key="3">
    <source>
        <dbReference type="RefSeq" id="XP_014661442.1"/>
    </source>
</evidence>
<dbReference type="Proteomes" id="UP000695022">
    <property type="component" value="Unplaced"/>
</dbReference>